<evidence type="ECO:0000313" key="2">
    <source>
        <dbReference type="EMBL" id="GAA0165027.1"/>
    </source>
</evidence>
<dbReference type="Proteomes" id="UP001454036">
    <property type="component" value="Unassembled WGS sequence"/>
</dbReference>
<organism evidence="2 3">
    <name type="scientific">Lithospermum erythrorhizon</name>
    <name type="common">Purple gromwell</name>
    <name type="synonym">Lithospermum officinale var. erythrorhizon</name>
    <dbReference type="NCBI Taxonomy" id="34254"/>
    <lineage>
        <taxon>Eukaryota</taxon>
        <taxon>Viridiplantae</taxon>
        <taxon>Streptophyta</taxon>
        <taxon>Embryophyta</taxon>
        <taxon>Tracheophyta</taxon>
        <taxon>Spermatophyta</taxon>
        <taxon>Magnoliopsida</taxon>
        <taxon>eudicotyledons</taxon>
        <taxon>Gunneridae</taxon>
        <taxon>Pentapetalae</taxon>
        <taxon>asterids</taxon>
        <taxon>lamiids</taxon>
        <taxon>Boraginales</taxon>
        <taxon>Boraginaceae</taxon>
        <taxon>Boraginoideae</taxon>
        <taxon>Lithospermeae</taxon>
        <taxon>Lithospermum</taxon>
    </lineage>
</organism>
<reference evidence="2 3" key="1">
    <citation type="submission" date="2024-01" db="EMBL/GenBank/DDBJ databases">
        <title>The complete chloroplast genome sequence of Lithospermum erythrorhizon: insights into the phylogenetic relationship among Boraginaceae species and the maternal lineages of purple gromwells.</title>
        <authorList>
            <person name="Okada T."/>
            <person name="Watanabe K."/>
        </authorList>
    </citation>
    <scope>NUCLEOTIDE SEQUENCE [LARGE SCALE GENOMIC DNA]</scope>
</reference>
<keyword evidence="3" id="KW-1185">Reference proteome</keyword>
<dbReference type="AlphaFoldDB" id="A0AAV3QSG6"/>
<evidence type="ECO:0000256" key="1">
    <source>
        <dbReference type="SAM" id="MobiDB-lite"/>
    </source>
</evidence>
<accession>A0AAV3QSG6</accession>
<evidence type="ECO:0000313" key="3">
    <source>
        <dbReference type="Proteomes" id="UP001454036"/>
    </source>
</evidence>
<protein>
    <submittedName>
        <fullName evidence="2">Uncharacterized protein</fullName>
    </submittedName>
</protein>
<gene>
    <name evidence="2" type="ORF">LIER_20528</name>
</gene>
<sequence length="171" mass="19294">MQSNTRRNRWQTLSTDGETRVSSARIDSWKTQQSLATRAHDMELSIAANKVKTKYEVRKPADSTKISKKDANVVTLKSSKFSFKTKKMEGGLNLGDKGRLTLKEMQAKEYPFFDSDIPAMFDKLTKAKLDKGQTHRATCTQATRGGQQDYDSKLLQVSSCVRAPNREMLPV</sequence>
<proteinExistence type="predicted"/>
<feature type="region of interest" description="Disordered" evidence="1">
    <location>
        <begin position="1"/>
        <end position="25"/>
    </location>
</feature>
<dbReference type="EMBL" id="BAABME010005229">
    <property type="protein sequence ID" value="GAA0165027.1"/>
    <property type="molecule type" value="Genomic_DNA"/>
</dbReference>
<comment type="caution">
    <text evidence="2">The sequence shown here is derived from an EMBL/GenBank/DDBJ whole genome shotgun (WGS) entry which is preliminary data.</text>
</comment>
<name>A0AAV3QSG6_LITER</name>
<feature type="compositionally biased region" description="Polar residues" evidence="1">
    <location>
        <begin position="1"/>
        <end position="22"/>
    </location>
</feature>